<evidence type="ECO:0000256" key="1">
    <source>
        <dbReference type="SAM" id="MobiDB-lite"/>
    </source>
</evidence>
<evidence type="ECO:0008006" key="4">
    <source>
        <dbReference type="Google" id="ProtNLM"/>
    </source>
</evidence>
<dbReference type="Proteomes" id="UP000660262">
    <property type="component" value="Unassembled WGS sequence"/>
</dbReference>
<proteinExistence type="predicted"/>
<dbReference type="EMBL" id="BNJQ01000017">
    <property type="protein sequence ID" value="GHP07651.1"/>
    <property type="molecule type" value="Genomic_DNA"/>
</dbReference>
<feature type="region of interest" description="Disordered" evidence="1">
    <location>
        <begin position="125"/>
        <end position="144"/>
    </location>
</feature>
<dbReference type="OrthoDB" id="426293at2759"/>
<feature type="region of interest" description="Disordered" evidence="1">
    <location>
        <begin position="1"/>
        <end position="118"/>
    </location>
</feature>
<sequence>MADDEPTSTTNEQTTSENGATDDDNIAAASSSSAAEAAEEPTPPPAGVTEAPAPLPSQPPPEEEEEVDEIGELPPPREPTPMLTPTPTPNPPAEEEAATPPPAPSTDNLVTDATNDAKKLAHNKVLPTYDGTPPAAQHRNSLPTIEPTPEMKIFANTVQSELSRDMSTPPSSGRRDGIGKWKKVASAKWSSRAIEGLFRNPDSSISQRRKIEKMKRNPWVLSPRKPWVQKWDLGMTLLLVYTIIMTPYEVAFLQPHYDALFVLNQLASVYFLIDMTVQCRLAYLDPKKKTYVYDLATLSLARLQQNGTMDGTTSKSFVFF</sequence>
<comment type="caution">
    <text evidence="2">The sequence shown here is derived from an EMBL/GenBank/DDBJ whole genome shotgun (WGS) entry which is preliminary data.</text>
</comment>
<evidence type="ECO:0000313" key="2">
    <source>
        <dbReference type="EMBL" id="GHP07651.1"/>
    </source>
</evidence>
<dbReference type="PANTHER" id="PTHR10217">
    <property type="entry name" value="VOLTAGE AND LIGAND GATED POTASSIUM CHANNEL"/>
    <property type="match status" value="1"/>
</dbReference>
<feature type="compositionally biased region" description="Pro residues" evidence="1">
    <location>
        <begin position="73"/>
        <end position="92"/>
    </location>
</feature>
<dbReference type="PANTHER" id="PTHR10217:SF435">
    <property type="entry name" value="POTASSIUM VOLTAGE-GATED CHANNEL PROTEIN EAG"/>
    <property type="match status" value="1"/>
</dbReference>
<protein>
    <recommendedName>
        <fullName evidence="4">Ion transport domain-containing protein</fullName>
    </recommendedName>
</protein>
<feature type="compositionally biased region" description="Low complexity" evidence="1">
    <location>
        <begin position="7"/>
        <end position="18"/>
    </location>
</feature>
<keyword evidence="3" id="KW-1185">Reference proteome</keyword>
<feature type="compositionally biased region" description="Low complexity" evidence="1">
    <location>
        <begin position="27"/>
        <end position="36"/>
    </location>
</feature>
<dbReference type="GO" id="GO:0005886">
    <property type="term" value="C:plasma membrane"/>
    <property type="evidence" value="ECO:0007669"/>
    <property type="project" value="TreeGrafter"/>
</dbReference>
<reference evidence="2" key="1">
    <citation type="submission" date="2020-10" db="EMBL/GenBank/DDBJ databases">
        <title>Unveiling of a novel bifunctional photoreceptor, Dualchrome1, isolated from a cosmopolitan green alga.</title>
        <authorList>
            <person name="Suzuki S."/>
            <person name="Kawachi M."/>
        </authorList>
    </citation>
    <scope>NUCLEOTIDE SEQUENCE</scope>
    <source>
        <strain evidence="2">NIES 2893</strain>
    </source>
</reference>
<accession>A0A830HQD2</accession>
<evidence type="ECO:0000313" key="3">
    <source>
        <dbReference type="Proteomes" id="UP000660262"/>
    </source>
</evidence>
<gene>
    <name evidence="2" type="ORF">PPROV_000639300</name>
</gene>
<dbReference type="GO" id="GO:0005249">
    <property type="term" value="F:voltage-gated potassium channel activity"/>
    <property type="evidence" value="ECO:0007669"/>
    <property type="project" value="TreeGrafter"/>
</dbReference>
<dbReference type="GO" id="GO:0042391">
    <property type="term" value="P:regulation of membrane potential"/>
    <property type="evidence" value="ECO:0007669"/>
    <property type="project" value="TreeGrafter"/>
</dbReference>
<feature type="compositionally biased region" description="Acidic residues" evidence="1">
    <location>
        <begin position="61"/>
        <end position="71"/>
    </location>
</feature>
<organism evidence="2 3">
    <name type="scientific">Pycnococcus provasolii</name>
    <dbReference type="NCBI Taxonomy" id="41880"/>
    <lineage>
        <taxon>Eukaryota</taxon>
        <taxon>Viridiplantae</taxon>
        <taxon>Chlorophyta</taxon>
        <taxon>Pseudoscourfieldiophyceae</taxon>
        <taxon>Pseudoscourfieldiales</taxon>
        <taxon>Pycnococcaceae</taxon>
        <taxon>Pycnococcus</taxon>
    </lineage>
</organism>
<dbReference type="InterPro" id="IPR050818">
    <property type="entry name" value="KCNH_animal-type"/>
</dbReference>
<feature type="compositionally biased region" description="Polar residues" evidence="1">
    <location>
        <begin position="105"/>
        <end position="114"/>
    </location>
</feature>
<dbReference type="AlphaFoldDB" id="A0A830HQD2"/>
<name>A0A830HQD2_9CHLO</name>